<gene>
    <name evidence="3" type="ORF">SAMN02744040_00347</name>
</gene>
<keyword evidence="4" id="KW-1185">Reference proteome</keyword>
<evidence type="ECO:0000259" key="2">
    <source>
        <dbReference type="Pfam" id="PF01966"/>
    </source>
</evidence>
<dbReference type="NCBIfam" id="TIGR00277">
    <property type="entry name" value="HDIG"/>
    <property type="match status" value="1"/>
</dbReference>
<organism evidence="3 4">
    <name type="scientific">Tepidibacter thalassicus DSM 15285</name>
    <dbReference type="NCBI Taxonomy" id="1123350"/>
    <lineage>
        <taxon>Bacteria</taxon>
        <taxon>Bacillati</taxon>
        <taxon>Bacillota</taxon>
        <taxon>Clostridia</taxon>
        <taxon>Peptostreptococcales</taxon>
        <taxon>Peptostreptococcaceae</taxon>
        <taxon>Tepidibacter</taxon>
    </lineage>
</organism>
<dbReference type="STRING" id="1123350.SAMN02744040_00347"/>
<dbReference type="CDD" id="cd00077">
    <property type="entry name" value="HDc"/>
    <property type="match status" value="1"/>
</dbReference>
<proteinExistence type="predicted"/>
<dbReference type="Proteomes" id="UP000242520">
    <property type="component" value="Unassembled WGS sequence"/>
</dbReference>
<dbReference type="OrthoDB" id="9805698at2"/>
<evidence type="ECO:0000313" key="4">
    <source>
        <dbReference type="Proteomes" id="UP000242520"/>
    </source>
</evidence>
<dbReference type="EMBL" id="FQXH01000005">
    <property type="protein sequence ID" value="SHG95869.1"/>
    <property type="molecule type" value="Genomic_DNA"/>
</dbReference>
<name>A0A1M5P387_9FIRM</name>
<protein>
    <submittedName>
        <fullName evidence="3">HDIG domain-containing protein</fullName>
    </submittedName>
</protein>
<dbReference type="RefSeq" id="WP_072723139.1">
    <property type="nucleotide sequence ID" value="NZ_FQXH01000005.1"/>
</dbReference>
<evidence type="ECO:0000256" key="1">
    <source>
        <dbReference type="ARBA" id="ARBA00022741"/>
    </source>
</evidence>
<dbReference type="AlphaFoldDB" id="A0A1M5P387"/>
<dbReference type="PANTHER" id="PTHR47545">
    <property type="entry name" value="MULTIFUNCTIONAL CCA PROTEIN"/>
    <property type="match status" value="1"/>
</dbReference>
<dbReference type="PANTHER" id="PTHR47545:SF2">
    <property type="entry name" value="CC-ADDING TRNA NUCLEOTIDYLTRANSFERASE"/>
    <property type="match status" value="1"/>
</dbReference>
<evidence type="ECO:0000313" key="3">
    <source>
        <dbReference type="EMBL" id="SHG95869.1"/>
    </source>
</evidence>
<keyword evidence="1" id="KW-0547">Nucleotide-binding</keyword>
<feature type="domain" description="HD" evidence="2">
    <location>
        <begin position="59"/>
        <end position="142"/>
    </location>
</feature>
<dbReference type="SUPFAM" id="SSF109604">
    <property type="entry name" value="HD-domain/PDEase-like"/>
    <property type="match status" value="1"/>
</dbReference>
<dbReference type="InterPro" id="IPR006674">
    <property type="entry name" value="HD_domain"/>
</dbReference>
<dbReference type="InterPro" id="IPR006675">
    <property type="entry name" value="HDIG_dom"/>
</dbReference>
<dbReference type="InterPro" id="IPR003607">
    <property type="entry name" value="HD/PDEase_dom"/>
</dbReference>
<reference evidence="4" key="1">
    <citation type="submission" date="2016-11" db="EMBL/GenBank/DDBJ databases">
        <authorList>
            <person name="Varghese N."/>
            <person name="Submissions S."/>
        </authorList>
    </citation>
    <scope>NUCLEOTIDE SEQUENCE [LARGE SCALE GENOMIC DNA]</scope>
    <source>
        <strain evidence="4">DSM 15285</strain>
    </source>
</reference>
<dbReference type="InterPro" id="IPR050124">
    <property type="entry name" value="tRNA_CCA-adding_enzyme"/>
</dbReference>
<dbReference type="GO" id="GO:0000166">
    <property type="term" value="F:nucleotide binding"/>
    <property type="evidence" value="ECO:0007669"/>
    <property type="project" value="UniProtKB-KW"/>
</dbReference>
<dbReference type="Pfam" id="PF01966">
    <property type="entry name" value="HD"/>
    <property type="match status" value="1"/>
</dbReference>
<sequence>MRDIFKEFEIHLMNDEKPSEYFNKMAKSGLFNEKYPLTLLGDLIKTPQSPKYHPEGTVWNHTMLVIDNAAKKKHLSEDPRSFMWAALLHDLGKPSTTKIKKGKITSYDHDKIGAKLARDFLREFTNDEKLIHRVSILVRWHMQVLFVVKDLSFADIENMASQISIDEIALLSTCDRFGRGGMTKEKFEEEEKNIQIFIKKCKEHIAKKHNKKAIQ</sequence>
<accession>A0A1M5P387</accession>
<dbReference type="Gene3D" id="1.10.3090.10">
    <property type="entry name" value="cca-adding enzyme, domain 2"/>
    <property type="match status" value="1"/>
</dbReference>